<organism evidence="1 2">
    <name type="scientific">Pseudanabaena cinerea FACHB-1277</name>
    <dbReference type="NCBI Taxonomy" id="2949581"/>
    <lineage>
        <taxon>Bacteria</taxon>
        <taxon>Bacillati</taxon>
        <taxon>Cyanobacteriota</taxon>
        <taxon>Cyanophyceae</taxon>
        <taxon>Pseudanabaenales</taxon>
        <taxon>Pseudanabaenaceae</taxon>
        <taxon>Pseudanabaena</taxon>
        <taxon>Pseudanabaena cinerea</taxon>
    </lineage>
</organism>
<keyword evidence="2" id="KW-1185">Reference proteome</keyword>
<sequence>MNKNLIPNKGLNLSTLGMLTLQERQYLYEYTKQEYSGNGEIVDLGCWLGSSTIPLAMGLVENANPQTQSRKIHAYDIFIWEAWMDQLSCVIGTQLEGKFQPGDSFFEECQRQTSSWEKQICYHPGDLTQLGWQGGEIEFLFIDAMKSWELANSIIHDFFPSLIPGRSTIVHQDFVHYYTYWIHLTMYRFREYFDVVYDIPYSSSLVYKYKKAIPEELLKNVYSVDDFSVDEINLALNHSSNLVSKGKRPIVLAGKIKAFSESKNEQQSDLVDKGLADLYTMQAELNYLYTSLSHPIQCVEDVSVESPVTEKHFIGALVQKSKKLIGFLTKR</sequence>
<dbReference type="SUPFAM" id="SSF53335">
    <property type="entry name" value="S-adenosyl-L-methionine-dependent methyltransferases"/>
    <property type="match status" value="1"/>
</dbReference>
<dbReference type="Gene3D" id="3.40.50.150">
    <property type="entry name" value="Vaccinia Virus protein VP39"/>
    <property type="match status" value="1"/>
</dbReference>
<dbReference type="AlphaFoldDB" id="A0A926USR1"/>
<comment type="caution">
    <text evidence="1">The sequence shown here is derived from an EMBL/GenBank/DDBJ whole genome shotgun (WGS) entry which is preliminary data.</text>
</comment>
<name>A0A926USR1_9CYAN</name>
<dbReference type="Proteomes" id="UP000631421">
    <property type="component" value="Unassembled WGS sequence"/>
</dbReference>
<evidence type="ECO:0000313" key="1">
    <source>
        <dbReference type="EMBL" id="MBD2150106.1"/>
    </source>
</evidence>
<dbReference type="InterPro" id="IPR029063">
    <property type="entry name" value="SAM-dependent_MTases_sf"/>
</dbReference>
<dbReference type="RefSeq" id="WP_190350471.1">
    <property type="nucleotide sequence ID" value="NZ_JACJPY010000019.1"/>
</dbReference>
<gene>
    <name evidence="1" type="ORF">H6F44_08235</name>
</gene>
<reference evidence="1" key="1">
    <citation type="journal article" date="2015" name="ISME J.">
        <title>Draft Genome Sequence of Streptomyces incarnatus NRRL8089, which Produces the Nucleoside Antibiotic Sinefungin.</title>
        <authorList>
            <person name="Oshima K."/>
            <person name="Hattori M."/>
            <person name="Shimizu H."/>
            <person name="Fukuda K."/>
            <person name="Nemoto M."/>
            <person name="Inagaki K."/>
            <person name="Tamura T."/>
        </authorList>
    </citation>
    <scope>NUCLEOTIDE SEQUENCE</scope>
    <source>
        <strain evidence="1">FACHB-1277</strain>
    </source>
</reference>
<protein>
    <submittedName>
        <fullName evidence="1">Uncharacterized protein</fullName>
    </submittedName>
</protein>
<dbReference type="EMBL" id="JACJPY010000019">
    <property type="protein sequence ID" value="MBD2150106.1"/>
    <property type="molecule type" value="Genomic_DNA"/>
</dbReference>
<accession>A0A926USR1</accession>
<reference evidence="1" key="2">
    <citation type="submission" date="2020-08" db="EMBL/GenBank/DDBJ databases">
        <authorList>
            <person name="Chen M."/>
            <person name="Teng W."/>
            <person name="Zhao L."/>
            <person name="Hu C."/>
            <person name="Zhou Y."/>
            <person name="Han B."/>
            <person name="Song L."/>
            <person name="Shu W."/>
        </authorList>
    </citation>
    <scope>NUCLEOTIDE SEQUENCE</scope>
    <source>
        <strain evidence="1">FACHB-1277</strain>
    </source>
</reference>
<evidence type="ECO:0000313" key="2">
    <source>
        <dbReference type="Proteomes" id="UP000631421"/>
    </source>
</evidence>
<proteinExistence type="predicted"/>